<proteinExistence type="predicted"/>
<protein>
    <submittedName>
        <fullName evidence="1">Substrate of the Dot/Icm system</fullName>
    </submittedName>
</protein>
<dbReference type="AlphaFoldDB" id="A0A0W1A9H7"/>
<evidence type="ECO:0000313" key="2">
    <source>
        <dbReference type="Proteomes" id="UP000054662"/>
    </source>
</evidence>
<dbReference type="Proteomes" id="UP000054662">
    <property type="component" value="Unassembled WGS sequence"/>
</dbReference>
<dbReference type="Pfam" id="PF05677">
    <property type="entry name" value="DUF818"/>
    <property type="match status" value="1"/>
</dbReference>
<dbReference type="InterPro" id="IPR029058">
    <property type="entry name" value="AB_hydrolase_fold"/>
</dbReference>
<accession>A0A0W1A9H7</accession>
<comment type="caution">
    <text evidence="1">The sequence shown here is derived from an EMBL/GenBank/DDBJ whole genome shotgun (WGS) entry which is preliminary data.</text>
</comment>
<dbReference type="Gene3D" id="3.40.50.1820">
    <property type="entry name" value="alpha/beta hydrolase"/>
    <property type="match status" value="1"/>
</dbReference>
<keyword evidence="2" id="KW-1185">Reference proteome</keyword>
<dbReference type="RefSeq" id="WP_274519231.1">
    <property type="nucleotide sequence ID" value="NZ_CBCRUR010000015.1"/>
</dbReference>
<evidence type="ECO:0000313" key="1">
    <source>
        <dbReference type="EMBL" id="KTD77986.1"/>
    </source>
</evidence>
<sequence length="252" mass="28360">MEIESYQAPKPKFSAWQQFKFIALRIVFPPVLLWDLLKTGANKLLGAFVGRFVLPAQYMFTDDESNYSLWNDDTSCPVKYKIITHDGAHLDTLEFQHPSQNNTEPHYQKYIINFVGNSMRYEDILYDMKQDAKTLNANVVGFNFRGVGQSKVYATSKDDLVTDGIAQVQRLLDKGVSPQNITLKGLSLGAGIASLVAHHFHQTGQPVNLFNDRSFSSITDFVVGIIRLERDEYGDAPGHKDSQKGIILGWLA</sequence>
<dbReference type="PATRIC" id="fig|45076.6.peg.2034"/>
<name>A0A0W1A9H7_9GAMM</name>
<reference evidence="1 2" key="1">
    <citation type="submission" date="2015-11" db="EMBL/GenBank/DDBJ databases">
        <title>Genomic analysis of 38 Legionella species identifies large and diverse effector repertoires.</title>
        <authorList>
            <person name="Burstein D."/>
            <person name="Amaro F."/>
            <person name="Zusman T."/>
            <person name="Lifshitz Z."/>
            <person name="Cohen O."/>
            <person name="Gilbert J.A."/>
            <person name="Pupko T."/>
            <person name="Shuman H.A."/>
            <person name="Segal G."/>
        </authorList>
    </citation>
    <scope>NUCLEOTIDE SEQUENCE [LARGE SCALE GENOMIC DNA]</scope>
    <source>
        <strain evidence="1 2">ATCC 49508</strain>
    </source>
</reference>
<dbReference type="EMBL" id="LNZC01000022">
    <property type="protein sequence ID" value="KTD77986.1"/>
    <property type="molecule type" value="Genomic_DNA"/>
</dbReference>
<gene>
    <name evidence="1" type="primary">sidB_2</name>
    <name evidence="1" type="ORF">Lwor_1868</name>
</gene>
<organism evidence="1 2">
    <name type="scientific">Legionella worsleiensis</name>
    <dbReference type="NCBI Taxonomy" id="45076"/>
    <lineage>
        <taxon>Bacteria</taxon>
        <taxon>Pseudomonadati</taxon>
        <taxon>Pseudomonadota</taxon>
        <taxon>Gammaproteobacteria</taxon>
        <taxon>Legionellales</taxon>
        <taxon>Legionellaceae</taxon>
        <taxon>Legionella</taxon>
    </lineage>
</organism>
<dbReference type="InterPro" id="IPR008536">
    <property type="entry name" value="DUF818"/>
</dbReference>
<dbReference type="SUPFAM" id="SSF53474">
    <property type="entry name" value="alpha/beta-Hydrolases"/>
    <property type="match status" value="1"/>
</dbReference>